<dbReference type="InParanoid" id="A0A3N4L3V6"/>
<evidence type="ECO:0000256" key="11">
    <source>
        <dbReference type="ARBA" id="ARBA00023136"/>
    </source>
</evidence>
<dbReference type="CDD" id="cd11041">
    <property type="entry name" value="CYP503A1-like"/>
    <property type="match status" value="1"/>
</dbReference>
<keyword evidence="5 13" id="KW-0812">Transmembrane</keyword>
<evidence type="ECO:0000256" key="6">
    <source>
        <dbReference type="ARBA" id="ARBA00022723"/>
    </source>
</evidence>
<evidence type="ECO:0000256" key="5">
    <source>
        <dbReference type="ARBA" id="ARBA00022692"/>
    </source>
</evidence>
<feature type="binding site" description="axial binding residue" evidence="12">
    <location>
        <position position="447"/>
    </location>
    <ligand>
        <name>heme</name>
        <dbReference type="ChEBI" id="CHEBI:30413"/>
    </ligand>
    <ligandPart>
        <name>Fe</name>
        <dbReference type="ChEBI" id="CHEBI:18248"/>
    </ligandPart>
</feature>
<dbReference type="OrthoDB" id="1844152at2759"/>
<sequence length="496" mass="55075">MESLHPSTSHLPDLSTLLLTLLLISLIILLFHLLPPTTTAPQVGRATGLFSFFSHYSSGQHWLSFSAALIASGISLHGAHGRPFKIRSYPRWITFLTSPALLSEARRLPLSILSYRETADEALQTEHTLCRGLMKRAWHMKPIQRDLPAKLARAMHEVHEEAVAAWGESTGVAGGGWVKMNPHRALVNVVSRATNRVLVGAELCRDAEFMAATTALATGIIATAGRLEMLPGFVRPVAAWWMRWGDRRLGAFLKYTDPIFAERRRRQGTWGMGEKPDDAFQWILEAAPKGASLRDMAFILIFLNLASIHTTAGTLTQVLFDLCVHPHYQPLLREEAEEALKDGLSGSALGRMKRLDSVIRETLRMSPTNVAVTPRKVITSHTFSDGTRVGRGSWVAEPVMHANRSGACYDRPDVYDGFRFVDMAGGRNQCVSTSVEFLSWGHGASACPGRFFAVAEMKIVLAIYSATMRLASSQGWSRGRRALRWEFSRFPIQVWS</sequence>
<dbReference type="InterPro" id="IPR002403">
    <property type="entry name" value="Cyt_P450_E_grp-IV"/>
</dbReference>
<evidence type="ECO:0000256" key="3">
    <source>
        <dbReference type="ARBA" id="ARBA00010617"/>
    </source>
</evidence>
<keyword evidence="11 13" id="KW-0472">Membrane</keyword>
<dbReference type="GO" id="GO:0020037">
    <property type="term" value="F:heme binding"/>
    <property type="evidence" value="ECO:0007669"/>
    <property type="project" value="InterPro"/>
</dbReference>
<dbReference type="GO" id="GO:0005506">
    <property type="term" value="F:iron ion binding"/>
    <property type="evidence" value="ECO:0007669"/>
    <property type="project" value="InterPro"/>
</dbReference>
<evidence type="ECO:0000256" key="8">
    <source>
        <dbReference type="ARBA" id="ARBA00023002"/>
    </source>
</evidence>
<dbReference type="InterPro" id="IPR001128">
    <property type="entry name" value="Cyt_P450"/>
</dbReference>
<evidence type="ECO:0000256" key="2">
    <source>
        <dbReference type="ARBA" id="ARBA00004370"/>
    </source>
</evidence>
<dbReference type="GO" id="GO:0016020">
    <property type="term" value="C:membrane"/>
    <property type="evidence" value="ECO:0007669"/>
    <property type="project" value="UniProtKB-SubCell"/>
</dbReference>
<protein>
    <submittedName>
        <fullName evidence="14">Cytochrome P450</fullName>
    </submittedName>
</protein>
<evidence type="ECO:0000256" key="7">
    <source>
        <dbReference type="ARBA" id="ARBA00022989"/>
    </source>
</evidence>
<dbReference type="GO" id="GO:0016705">
    <property type="term" value="F:oxidoreductase activity, acting on paired donors, with incorporation or reduction of molecular oxygen"/>
    <property type="evidence" value="ECO:0007669"/>
    <property type="project" value="InterPro"/>
</dbReference>
<evidence type="ECO:0000256" key="13">
    <source>
        <dbReference type="SAM" id="Phobius"/>
    </source>
</evidence>
<dbReference type="PANTHER" id="PTHR46206:SF5">
    <property type="entry name" value="P450, PUTATIVE (EUROFUNG)-RELATED"/>
    <property type="match status" value="1"/>
</dbReference>
<keyword evidence="15" id="KW-1185">Reference proteome</keyword>
<dbReference type="EMBL" id="ML119127">
    <property type="protein sequence ID" value="RPB12725.1"/>
    <property type="molecule type" value="Genomic_DNA"/>
</dbReference>
<dbReference type="PRINTS" id="PR00385">
    <property type="entry name" value="P450"/>
</dbReference>
<dbReference type="PANTHER" id="PTHR46206">
    <property type="entry name" value="CYTOCHROME P450"/>
    <property type="match status" value="1"/>
</dbReference>
<keyword evidence="10" id="KW-0503">Monooxygenase</keyword>
<evidence type="ECO:0000256" key="12">
    <source>
        <dbReference type="PIRSR" id="PIRSR602403-1"/>
    </source>
</evidence>
<dbReference type="AlphaFoldDB" id="A0A3N4L3V6"/>
<proteinExistence type="inferred from homology"/>
<keyword evidence="8" id="KW-0560">Oxidoreductase</keyword>
<evidence type="ECO:0000313" key="14">
    <source>
        <dbReference type="EMBL" id="RPB12725.1"/>
    </source>
</evidence>
<evidence type="ECO:0000256" key="1">
    <source>
        <dbReference type="ARBA" id="ARBA00001971"/>
    </source>
</evidence>
<dbReference type="Gene3D" id="1.10.630.10">
    <property type="entry name" value="Cytochrome P450"/>
    <property type="match status" value="1"/>
</dbReference>
<keyword evidence="9 12" id="KW-0408">Iron</keyword>
<dbReference type="Pfam" id="PF00067">
    <property type="entry name" value="p450"/>
    <property type="match status" value="1"/>
</dbReference>
<dbReference type="SUPFAM" id="SSF48264">
    <property type="entry name" value="Cytochrome P450"/>
    <property type="match status" value="1"/>
</dbReference>
<comment type="cofactor">
    <cofactor evidence="1 12">
        <name>heme</name>
        <dbReference type="ChEBI" id="CHEBI:30413"/>
    </cofactor>
</comment>
<keyword evidence="7 13" id="KW-1133">Transmembrane helix</keyword>
<accession>A0A3N4L3V6</accession>
<dbReference type="STRING" id="1392247.A0A3N4L3V6"/>
<evidence type="ECO:0000313" key="15">
    <source>
        <dbReference type="Proteomes" id="UP000277580"/>
    </source>
</evidence>
<feature type="transmembrane region" description="Helical" evidence="13">
    <location>
        <begin position="62"/>
        <end position="79"/>
    </location>
</feature>
<name>A0A3N4L3V6_9PEZI</name>
<evidence type="ECO:0000256" key="4">
    <source>
        <dbReference type="ARBA" id="ARBA00022617"/>
    </source>
</evidence>
<dbReference type="InterPro" id="IPR036396">
    <property type="entry name" value="Cyt_P450_sf"/>
</dbReference>
<comment type="subcellular location">
    <subcellularLocation>
        <location evidence="2">Membrane</location>
    </subcellularLocation>
</comment>
<evidence type="ECO:0000256" key="10">
    <source>
        <dbReference type="ARBA" id="ARBA00023033"/>
    </source>
</evidence>
<dbReference type="PRINTS" id="PR00465">
    <property type="entry name" value="EP450IV"/>
</dbReference>
<evidence type="ECO:0000256" key="9">
    <source>
        <dbReference type="ARBA" id="ARBA00023004"/>
    </source>
</evidence>
<keyword evidence="6 12" id="KW-0479">Metal-binding</keyword>
<comment type="similarity">
    <text evidence="3">Belongs to the cytochrome P450 family.</text>
</comment>
<keyword evidence="4 12" id="KW-0349">Heme</keyword>
<gene>
    <name evidence="14" type="ORF">P167DRAFT_605564</name>
</gene>
<dbReference type="Proteomes" id="UP000277580">
    <property type="component" value="Unassembled WGS sequence"/>
</dbReference>
<dbReference type="GO" id="GO:0004497">
    <property type="term" value="F:monooxygenase activity"/>
    <property type="evidence" value="ECO:0007669"/>
    <property type="project" value="UniProtKB-KW"/>
</dbReference>
<reference evidence="14 15" key="1">
    <citation type="journal article" date="2018" name="Nat. Ecol. Evol.">
        <title>Pezizomycetes genomes reveal the molecular basis of ectomycorrhizal truffle lifestyle.</title>
        <authorList>
            <person name="Murat C."/>
            <person name="Payen T."/>
            <person name="Noel B."/>
            <person name="Kuo A."/>
            <person name="Morin E."/>
            <person name="Chen J."/>
            <person name="Kohler A."/>
            <person name="Krizsan K."/>
            <person name="Balestrini R."/>
            <person name="Da Silva C."/>
            <person name="Montanini B."/>
            <person name="Hainaut M."/>
            <person name="Levati E."/>
            <person name="Barry K.W."/>
            <person name="Belfiori B."/>
            <person name="Cichocki N."/>
            <person name="Clum A."/>
            <person name="Dockter R.B."/>
            <person name="Fauchery L."/>
            <person name="Guy J."/>
            <person name="Iotti M."/>
            <person name="Le Tacon F."/>
            <person name="Lindquist E.A."/>
            <person name="Lipzen A."/>
            <person name="Malagnac F."/>
            <person name="Mello A."/>
            <person name="Molinier V."/>
            <person name="Miyauchi S."/>
            <person name="Poulain J."/>
            <person name="Riccioni C."/>
            <person name="Rubini A."/>
            <person name="Sitrit Y."/>
            <person name="Splivallo R."/>
            <person name="Traeger S."/>
            <person name="Wang M."/>
            <person name="Zifcakova L."/>
            <person name="Wipf D."/>
            <person name="Zambonelli A."/>
            <person name="Paolocci F."/>
            <person name="Nowrousian M."/>
            <person name="Ottonello S."/>
            <person name="Baldrian P."/>
            <person name="Spatafora J.W."/>
            <person name="Henrissat B."/>
            <person name="Nagy L.G."/>
            <person name="Aury J.M."/>
            <person name="Wincker P."/>
            <person name="Grigoriev I.V."/>
            <person name="Bonfante P."/>
            <person name="Martin F.M."/>
        </authorList>
    </citation>
    <scope>NUCLEOTIDE SEQUENCE [LARGE SCALE GENOMIC DNA]</scope>
    <source>
        <strain evidence="14 15">CCBAS932</strain>
    </source>
</reference>
<organism evidence="14 15">
    <name type="scientific">Morchella conica CCBAS932</name>
    <dbReference type="NCBI Taxonomy" id="1392247"/>
    <lineage>
        <taxon>Eukaryota</taxon>
        <taxon>Fungi</taxon>
        <taxon>Dikarya</taxon>
        <taxon>Ascomycota</taxon>
        <taxon>Pezizomycotina</taxon>
        <taxon>Pezizomycetes</taxon>
        <taxon>Pezizales</taxon>
        <taxon>Morchellaceae</taxon>
        <taxon>Morchella</taxon>
    </lineage>
</organism>